<evidence type="ECO:0000313" key="1">
    <source>
        <dbReference type="EMBL" id="GAH60401.1"/>
    </source>
</evidence>
<dbReference type="AlphaFoldDB" id="X1GR84"/>
<sequence length="91" mass="9725">MNMNQEKTTRRGFLKNSTVAAASVALGLNATAPRGVPFGSTPRIQSALGANERIRVGFIGVGNRGTQLLNGFLKQDDVEVAALCDVYEPYL</sequence>
<dbReference type="PROSITE" id="PS51318">
    <property type="entry name" value="TAT"/>
    <property type="match status" value="1"/>
</dbReference>
<dbReference type="NCBIfam" id="TIGR01409">
    <property type="entry name" value="TAT_signal_seq"/>
    <property type="match status" value="1"/>
</dbReference>
<reference evidence="1" key="1">
    <citation type="journal article" date="2014" name="Front. Microbiol.">
        <title>High frequency of phylogenetically diverse reductive dehalogenase-homologous genes in deep subseafloor sedimentary metagenomes.</title>
        <authorList>
            <person name="Kawai M."/>
            <person name="Futagami T."/>
            <person name="Toyoda A."/>
            <person name="Takaki Y."/>
            <person name="Nishi S."/>
            <person name="Hori S."/>
            <person name="Arai W."/>
            <person name="Tsubouchi T."/>
            <person name="Morono Y."/>
            <person name="Uchiyama I."/>
            <person name="Ito T."/>
            <person name="Fujiyama A."/>
            <person name="Inagaki F."/>
            <person name="Takami H."/>
        </authorList>
    </citation>
    <scope>NUCLEOTIDE SEQUENCE</scope>
    <source>
        <strain evidence="1">Expedition CK06-06</strain>
    </source>
</reference>
<comment type="caution">
    <text evidence="1">The sequence shown here is derived from an EMBL/GenBank/DDBJ whole genome shotgun (WGS) entry which is preliminary data.</text>
</comment>
<dbReference type="Gene3D" id="3.40.50.720">
    <property type="entry name" value="NAD(P)-binding Rossmann-like Domain"/>
    <property type="match status" value="1"/>
</dbReference>
<dbReference type="InterPro" id="IPR006311">
    <property type="entry name" value="TAT_signal"/>
</dbReference>
<accession>X1GR84</accession>
<proteinExistence type="predicted"/>
<organism evidence="1">
    <name type="scientific">marine sediment metagenome</name>
    <dbReference type="NCBI Taxonomy" id="412755"/>
    <lineage>
        <taxon>unclassified sequences</taxon>
        <taxon>metagenomes</taxon>
        <taxon>ecological metagenomes</taxon>
    </lineage>
</organism>
<protein>
    <recommendedName>
        <fullName evidence="2">Gfo/Idh/MocA-like oxidoreductase N-terminal domain-containing protein</fullName>
    </recommendedName>
</protein>
<feature type="non-terminal residue" evidence="1">
    <location>
        <position position="91"/>
    </location>
</feature>
<dbReference type="InterPro" id="IPR019546">
    <property type="entry name" value="TAT_signal_bac_arc"/>
</dbReference>
<evidence type="ECO:0008006" key="2">
    <source>
        <dbReference type="Google" id="ProtNLM"/>
    </source>
</evidence>
<dbReference type="SUPFAM" id="SSF51735">
    <property type="entry name" value="NAD(P)-binding Rossmann-fold domains"/>
    <property type="match status" value="1"/>
</dbReference>
<name>X1GR84_9ZZZZ</name>
<dbReference type="EMBL" id="BARU01017470">
    <property type="protein sequence ID" value="GAH60401.1"/>
    <property type="molecule type" value="Genomic_DNA"/>
</dbReference>
<gene>
    <name evidence="1" type="ORF">S03H2_28974</name>
</gene>
<dbReference type="InterPro" id="IPR036291">
    <property type="entry name" value="NAD(P)-bd_dom_sf"/>
</dbReference>